<dbReference type="InterPro" id="IPR027417">
    <property type="entry name" value="P-loop_NTPase"/>
</dbReference>
<dbReference type="RefSeq" id="WP_179792292.1">
    <property type="nucleotide sequence ID" value="NZ_BAABHP010000030.1"/>
</dbReference>
<protein>
    <recommendedName>
        <fullName evidence="5">DNA repair exonuclease SbcCD ATPase subunit</fullName>
    </recommendedName>
</protein>
<gene>
    <name evidence="3" type="ORF">BJ983_000437</name>
</gene>
<dbReference type="Proteomes" id="UP000535890">
    <property type="component" value="Unassembled WGS sequence"/>
</dbReference>
<feature type="region of interest" description="Disordered" evidence="2">
    <location>
        <begin position="910"/>
        <end position="946"/>
    </location>
</feature>
<dbReference type="EMBL" id="JACCBN010000001">
    <property type="protein sequence ID" value="NYD34335.1"/>
    <property type="molecule type" value="Genomic_DNA"/>
</dbReference>
<evidence type="ECO:0000313" key="3">
    <source>
        <dbReference type="EMBL" id="NYD34335.1"/>
    </source>
</evidence>
<feature type="coiled-coil region" evidence="1">
    <location>
        <begin position="744"/>
        <end position="771"/>
    </location>
</feature>
<name>A0A7Y9DRZ3_9PSEU</name>
<dbReference type="Gene3D" id="3.40.50.300">
    <property type="entry name" value="P-loop containing nucleotide triphosphate hydrolases"/>
    <property type="match status" value="2"/>
</dbReference>
<feature type="region of interest" description="Disordered" evidence="2">
    <location>
        <begin position="267"/>
        <end position="291"/>
    </location>
</feature>
<organism evidence="3 4">
    <name type="scientific">Actinomycetospora corticicola</name>
    <dbReference type="NCBI Taxonomy" id="663602"/>
    <lineage>
        <taxon>Bacteria</taxon>
        <taxon>Bacillati</taxon>
        <taxon>Actinomycetota</taxon>
        <taxon>Actinomycetes</taxon>
        <taxon>Pseudonocardiales</taxon>
        <taxon>Pseudonocardiaceae</taxon>
        <taxon>Actinomycetospora</taxon>
    </lineage>
</organism>
<evidence type="ECO:0000256" key="2">
    <source>
        <dbReference type="SAM" id="MobiDB-lite"/>
    </source>
</evidence>
<evidence type="ECO:0008006" key="5">
    <source>
        <dbReference type="Google" id="ProtNLM"/>
    </source>
</evidence>
<evidence type="ECO:0000313" key="4">
    <source>
        <dbReference type="Proteomes" id="UP000535890"/>
    </source>
</evidence>
<keyword evidence="4" id="KW-1185">Reference proteome</keyword>
<reference evidence="3 4" key="1">
    <citation type="submission" date="2020-07" db="EMBL/GenBank/DDBJ databases">
        <title>Sequencing the genomes of 1000 actinobacteria strains.</title>
        <authorList>
            <person name="Klenk H.-P."/>
        </authorList>
    </citation>
    <scope>NUCLEOTIDE SEQUENCE [LARGE SCALE GENOMIC DNA]</scope>
    <source>
        <strain evidence="3 4">DSM 45772</strain>
    </source>
</reference>
<feature type="compositionally biased region" description="Basic and acidic residues" evidence="2">
    <location>
        <begin position="275"/>
        <end position="291"/>
    </location>
</feature>
<feature type="coiled-coil region" evidence="1">
    <location>
        <begin position="645"/>
        <end position="695"/>
    </location>
</feature>
<dbReference type="SUPFAM" id="SSF52540">
    <property type="entry name" value="P-loop containing nucleoside triphosphate hydrolases"/>
    <property type="match status" value="1"/>
</dbReference>
<sequence length="946" mass="100649">MRLLRIRLRDFRGVHDREVHLAESGVTVLEGENEVGKTSTVVALDLLIDFRDDSKAAPVRAAAPSGRDAGPEVEAEFVTGPYRVVYRKRWLRRRLTELTVTGPSTEQLTGREAHDRLLAILDETMDRDLWLALRVEQHTPLGQADLGGHDALTRALDRAAGGAGAEAVGPAADAAAEGLVERALAEVRRYLGGHGRPVGPLREAGERVAAARTEAEVAAASVSEVERDVELRADLDREATALAEERRGQNDRVRELEDRWSALQARQQEVATSAERAEAARERAGRATERQDARARLVAAAEAAERAADQAGRTLAGLETGDHARREDLAERRAEADRAVAASDAATAAARAAAEALTLARDRTELADLRGRLRRAGTAEEARREAARAAGGPCADAAAVDRLEGLDRAVVQAEAELAAGAATVELTGTAARTTLAVDGVEREIDAGGSTTLPVADAVAIDVPGVVRMTVRPGLDGAAARRRVAEARAARDEACTALGVADVAEARVALRTAGEAAARVRELAAVVERELDGRSLDDVRAAIAVLAERVPAEVAPEPVRRRGARRPATDEPGLFEEAGLLDDASADPEPEDLEPLRVEAVRTLDVADEAHREARGAEEAWRRLDASVTTAGAEVVAARTALAVARSEADRRAAELRDARAEHTDEALAAAATDALARARRYEADHEQRAAALEADDPTTVEALYATAKRAVESLSSRTADVERRRAEVTGRLQVAGGEGRHDRLVAARSELAAAEREHASVSRRAAAATRLHETLARRRDEVRRAYVAPFRREVERLARIVFGPSLALEVDPALRIVSRTLNGVTVPFDALSSGAKEQLGLCARLAVAALVDAEDGVPVLIDDALGHSDPGRLERLAAVFGAAAAGSSHQVVVLTCTPARYRGIGATRTVTLNPSYPPPQAVADAEQDRDDDEAGSSDQDGFRETG</sequence>
<comment type="caution">
    <text evidence="3">The sequence shown here is derived from an EMBL/GenBank/DDBJ whole genome shotgun (WGS) entry which is preliminary data.</text>
</comment>
<proteinExistence type="predicted"/>
<evidence type="ECO:0000256" key="1">
    <source>
        <dbReference type="SAM" id="Coils"/>
    </source>
</evidence>
<accession>A0A7Y9DRZ3</accession>
<dbReference type="PANTHER" id="PTHR41259:SF1">
    <property type="entry name" value="DOUBLE-STRAND BREAK REPAIR RAD50 ATPASE, PUTATIVE-RELATED"/>
    <property type="match status" value="1"/>
</dbReference>
<dbReference type="PANTHER" id="PTHR41259">
    <property type="entry name" value="DOUBLE-STRAND BREAK REPAIR RAD50 ATPASE, PUTATIVE-RELATED"/>
    <property type="match status" value="1"/>
</dbReference>
<feature type="region of interest" description="Disordered" evidence="2">
    <location>
        <begin position="557"/>
        <end position="591"/>
    </location>
</feature>
<keyword evidence="1" id="KW-0175">Coiled coil</keyword>
<dbReference type="AlphaFoldDB" id="A0A7Y9DRZ3"/>
<feature type="compositionally biased region" description="Acidic residues" evidence="2">
    <location>
        <begin position="925"/>
        <end position="935"/>
    </location>
</feature>